<evidence type="ECO:0000313" key="6">
    <source>
        <dbReference type="Proteomes" id="UP001231587"/>
    </source>
</evidence>
<evidence type="ECO:0000256" key="1">
    <source>
        <dbReference type="SAM" id="SignalP"/>
    </source>
</evidence>
<organism evidence="3 5">
    <name type="scientific">Formosa algae</name>
    <dbReference type="NCBI Taxonomy" id="225843"/>
    <lineage>
        <taxon>Bacteria</taxon>
        <taxon>Pseudomonadati</taxon>
        <taxon>Bacteroidota</taxon>
        <taxon>Flavobacteriia</taxon>
        <taxon>Flavobacteriales</taxon>
        <taxon>Flavobacteriaceae</taxon>
        <taxon>Formosa</taxon>
    </lineage>
</organism>
<name>A0A9X0YMC4_9FLAO</name>
<evidence type="ECO:0000259" key="2">
    <source>
        <dbReference type="Pfam" id="PF13472"/>
    </source>
</evidence>
<gene>
    <name evidence="3" type="ORF">J2Z56_003158</name>
    <name evidence="4" type="ORF">J2Z57_003308</name>
</gene>
<dbReference type="CDD" id="cd00229">
    <property type="entry name" value="SGNH_hydrolase"/>
    <property type="match status" value="1"/>
</dbReference>
<keyword evidence="1" id="KW-0732">Signal</keyword>
<proteinExistence type="predicted"/>
<accession>A0A9X0YMC4</accession>
<feature type="chain" id="PRO_5040883364" evidence="1">
    <location>
        <begin position="22"/>
        <end position="357"/>
    </location>
</feature>
<protein>
    <submittedName>
        <fullName evidence="3">Lysophospholipase L1-like esterase</fullName>
    </submittedName>
</protein>
<dbReference type="Pfam" id="PF13472">
    <property type="entry name" value="Lipase_GDSL_2"/>
    <property type="match status" value="1"/>
</dbReference>
<evidence type="ECO:0000313" key="5">
    <source>
        <dbReference type="Proteomes" id="UP001138672"/>
    </source>
</evidence>
<feature type="domain" description="SGNH hydrolase-type esterase" evidence="2">
    <location>
        <begin position="178"/>
        <end position="342"/>
    </location>
</feature>
<dbReference type="Proteomes" id="UP001231587">
    <property type="component" value="Unassembled WGS sequence"/>
</dbReference>
<dbReference type="InterPro" id="IPR036514">
    <property type="entry name" value="SGNH_hydro_sf"/>
</dbReference>
<dbReference type="GO" id="GO:0016788">
    <property type="term" value="F:hydrolase activity, acting on ester bonds"/>
    <property type="evidence" value="ECO:0007669"/>
    <property type="project" value="UniProtKB-ARBA"/>
</dbReference>
<dbReference type="OrthoDB" id="703597at2"/>
<dbReference type="AlphaFoldDB" id="A0A9X0YMC4"/>
<dbReference type="RefSeq" id="WP_083495588.1">
    <property type="nucleotide sequence ID" value="NZ_JAGGJQ010000010.1"/>
</dbReference>
<comment type="caution">
    <text evidence="3">The sequence shown here is derived from an EMBL/GenBank/DDBJ whole genome shotgun (WGS) entry which is preliminary data.</text>
</comment>
<dbReference type="EMBL" id="JAUSUU010000011">
    <property type="protein sequence ID" value="MDQ0336851.1"/>
    <property type="molecule type" value="Genomic_DNA"/>
</dbReference>
<keyword evidence="6" id="KW-1185">Reference proteome</keyword>
<evidence type="ECO:0000313" key="3">
    <source>
        <dbReference type="EMBL" id="MBP1841226.1"/>
    </source>
</evidence>
<dbReference type="SUPFAM" id="SSF52266">
    <property type="entry name" value="SGNH hydrolase"/>
    <property type="match status" value="1"/>
</dbReference>
<dbReference type="InterPro" id="IPR013830">
    <property type="entry name" value="SGNH_hydro"/>
</dbReference>
<dbReference type="Gene3D" id="3.40.50.1110">
    <property type="entry name" value="SGNH hydrolase"/>
    <property type="match status" value="1"/>
</dbReference>
<sequence length="357" mass="40026">MDRIKISLLLVFCSAIFMVSAQEQSNFRESNFIKPNDRALRFNGVLFSKVTESEAELHRYTEDFFNSGFDGTLEITRARTQPGISISFKTNSPLITLKFDKLENSQGRKRRFTIFKDDVKAYDFIKDLEFTIANPSKETSEWAVYLPHFSGVKFLGLELSEGYTLSDLPKVEKRLYVAIGNSITHGVGQSGTIDTYPYRVADDLGFDYVNLATGGSEISIETLRNFDGLSPRLITVLWGYNDVTYEADPINGVLPIYETLIGSLCSRFPQADIICVSQTFTTTVVGKVNPENRIDVWRHGSTAVIEKLQKEYDNLHLVRGLGVVTSEADLKDSVHLNKQGAKKLAAAIVAKYQAENK</sequence>
<reference evidence="3" key="1">
    <citation type="submission" date="2021-03" db="EMBL/GenBank/DDBJ databases">
        <title>Genomic Encyclopedia of Type Strains, Phase IV (KMG-IV): sequencing the most valuable type-strain genomes for metagenomic binning, comparative biology and taxonomic classification.</title>
        <authorList>
            <person name="Goeker M."/>
        </authorList>
    </citation>
    <scope>NUCLEOTIDE SEQUENCE</scope>
    <source>
        <strain evidence="3">DSM 15523</strain>
        <strain evidence="4 6">DSM 16476</strain>
    </source>
</reference>
<dbReference type="Gene3D" id="2.60.120.260">
    <property type="entry name" value="Galactose-binding domain-like"/>
    <property type="match status" value="1"/>
</dbReference>
<dbReference type="Proteomes" id="UP001138672">
    <property type="component" value="Unassembled WGS sequence"/>
</dbReference>
<evidence type="ECO:0000313" key="4">
    <source>
        <dbReference type="EMBL" id="MDQ0336851.1"/>
    </source>
</evidence>
<feature type="signal peptide" evidence="1">
    <location>
        <begin position="1"/>
        <end position="21"/>
    </location>
</feature>
<dbReference type="EMBL" id="JAGGJQ010000010">
    <property type="protein sequence ID" value="MBP1841226.1"/>
    <property type="molecule type" value="Genomic_DNA"/>
</dbReference>